<sequence>MLSFVHKTIAEDLGGFRFKNLAGKGCTSKVTSVSATTENYKWLRYSLASRTEKTKKSDKKCTPDPEMKNWRFNCKTFCPSFELPKEKTLETVKLKCSKTSAKLVTTNVTVTRNMSVHHVTNTSCLKKAITKFCQDEKLVPNIVHYIWFSKKAFDFFNFLSFLSVSKFLRICLIIIHGDVTPQGQYWRMLLRLIPNIIFVQRKQQKTIFGKKLNLVEHRADIARIQVLQEYGGIYMDTDEVILRSLHPLRDYQITMSRAIDKNLSNGLILAAKNATFLQIWLNEYKHFQSNEWGYSSTLVPFKLSKKYPKLIHVEDKTFVRPNYLQLKLLFNQNFDWSKNYAIHLYKRYYKKRHNFNDIRTLNTTIGSVSRYVIYGDKEFKT</sequence>
<evidence type="ECO:0000313" key="2">
    <source>
        <dbReference type="Proteomes" id="UP001217089"/>
    </source>
</evidence>
<dbReference type="PANTHER" id="PTHR46830:SF1">
    <property type="entry name" value="ALPHA-1,4-N-ACETYLGLUCOSAMINYLTRANSFERASE"/>
    <property type="match status" value="1"/>
</dbReference>
<comment type="caution">
    <text evidence="1">The sequence shown here is derived from an EMBL/GenBank/DDBJ whole genome shotgun (WGS) entry which is preliminary data.</text>
</comment>
<dbReference type="PANTHER" id="PTHR46830">
    <property type="entry name" value="TRANSFERASE, PUTATIVE-RELATED"/>
    <property type="match status" value="1"/>
</dbReference>
<protein>
    <submittedName>
        <fullName evidence="1">Uncharacterized protein</fullName>
    </submittedName>
</protein>
<dbReference type="Pfam" id="PF04488">
    <property type="entry name" value="Gly_transf_sug"/>
    <property type="match status" value="1"/>
</dbReference>
<accession>A0ABQ9E1P5</accession>
<dbReference type="InterPro" id="IPR029044">
    <property type="entry name" value="Nucleotide-diphossugar_trans"/>
</dbReference>
<dbReference type="InterPro" id="IPR007577">
    <property type="entry name" value="GlycoTrfase_DXD_sugar-bd_CS"/>
</dbReference>
<name>A0ABQ9E1P5_TEGGR</name>
<reference evidence="1 2" key="1">
    <citation type="submission" date="2022-12" db="EMBL/GenBank/DDBJ databases">
        <title>Chromosome-level genome of Tegillarca granosa.</title>
        <authorList>
            <person name="Kim J."/>
        </authorList>
    </citation>
    <scope>NUCLEOTIDE SEQUENCE [LARGE SCALE GENOMIC DNA]</scope>
    <source>
        <strain evidence="1">Teg-2019</strain>
        <tissue evidence="1">Adductor muscle</tissue>
    </source>
</reference>
<organism evidence="1 2">
    <name type="scientific">Tegillarca granosa</name>
    <name type="common">Malaysian cockle</name>
    <name type="synonym">Anadara granosa</name>
    <dbReference type="NCBI Taxonomy" id="220873"/>
    <lineage>
        <taxon>Eukaryota</taxon>
        <taxon>Metazoa</taxon>
        <taxon>Spiralia</taxon>
        <taxon>Lophotrochozoa</taxon>
        <taxon>Mollusca</taxon>
        <taxon>Bivalvia</taxon>
        <taxon>Autobranchia</taxon>
        <taxon>Pteriomorphia</taxon>
        <taxon>Arcoida</taxon>
        <taxon>Arcoidea</taxon>
        <taxon>Arcidae</taxon>
        <taxon>Tegillarca</taxon>
    </lineage>
</organism>
<gene>
    <name evidence="1" type="ORF">KUTeg_023449</name>
</gene>
<dbReference type="SUPFAM" id="SSF53448">
    <property type="entry name" value="Nucleotide-diphospho-sugar transferases"/>
    <property type="match status" value="1"/>
</dbReference>
<keyword evidence="2" id="KW-1185">Reference proteome</keyword>
<evidence type="ECO:0000313" key="1">
    <source>
        <dbReference type="EMBL" id="KAJ8299389.1"/>
    </source>
</evidence>
<dbReference type="Gene3D" id="3.90.550.20">
    <property type="match status" value="1"/>
</dbReference>
<dbReference type="Proteomes" id="UP001217089">
    <property type="component" value="Unassembled WGS sequence"/>
</dbReference>
<dbReference type="EMBL" id="JARBDR010000921">
    <property type="protein sequence ID" value="KAJ8299389.1"/>
    <property type="molecule type" value="Genomic_DNA"/>
</dbReference>
<proteinExistence type="predicted"/>